<feature type="chain" id="PRO_5046997292" evidence="1">
    <location>
        <begin position="20"/>
        <end position="359"/>
    </location>
</feature>
<dbReference type="PANTHER" id="PTHR19328">
    <property type="entry name" value="HEDGEHOG-INTERACTING PROTEIN"/>
    <property type="match status" value="1"/>
</dbReference>
<gene>
    <name evidence="3" type="ORF">MUN86_29320</name>
</gene>
<feature type="signal peptide" evidence="1">
    <location>
        <begin position="1"/>
        <end position="19"/>
    </location>
</feature>
<proteinExistence type="predicted"/>
<dbReference type="Pfam" id="PF07995">
    <property type="entry name" value="GSDH"/>
    <property type="match status" value="1"/>
</dbReference>
<sequence>MKAILTLLGCLFITFQSTAQTFMRTELPTGLSTPWEMTYGPDNFLWLTEAGGRVSRVNPTTGEKVVVYTAPDYFSGSPLEQSPYCFQPNVGTGTLGLALHPDFSASTTAYVYYVYSYNSGTTQAPKTQFKIVRLTWDATSQRVVANRDLVLNLPTGYDHLGGRLLAIKQNGIPFLYFTTGDNGISDANSPDCYVPQTSNPNNLAQDPAAKNGKVHRFNIDGTVPSDNPIPGNSFFTRGHRNPQGLMYNPVQNVVYDIEHGDRTDDEINVLVKGMNYGWKNVRGYHGDNNYPGEAAYIQAYVPHPLIANDQLKPAFYAWCAVPQPTNPNSADWCSVAPPTASTMAIAPLQPGPTACWWLP</sequence>
<dbReference type="EMBL" id="CP095067">
    <property type="protein sequence ID" value="UOQ69606.1"/>
    <property type="molecule type" value="Genomic_DNA"/>
</dbReference>
<dbReference type="SUPFAM" id="SSF50952">
    <property type="entry name" value="Soluble quinoprotein glucose dehydrogenase"/>
    <property type="match status" value="1"/>
</dbReference>
<organism evidence="3 4">
    <name type="scientific">Hymenobacter volaticus</name>
    <dbReference type="NCBI Taxonomy" id="2932254"/>
    <lineage>
        <taxon>Bacteria</taxon>
        <taxon>Pseudomonadati</taxon>
        <taxon>Bacteroidota</taxon>
        <taxon>Cytophagia</taxon>
        <taxon>Cytophagales</taxon>
        <taxon>Hymenobacteraceae</taxon>
        <taxon>Hymenobacter</taxon>
    </lineage>
</organism>
<evidence type="ECO:0000256" key="1">
    <source>
        <dbReference type="SAM" id="SignalP"/>
    </source>
</evidence>
<dbReference type="PANTHER" id="PTHR19328:SF13">
    <property type="entry name" value="HIPL1 PROTEIN"/>
    <property type="match status" value="1"/>
</dbReference>
<dbReference type="InterPro" id="IPR011041">
    <property type="entry name" value="Quinoprot_gluc/sorb_DH_b-prop"/>
</dbReference>
<geneLocation type="plasmid" evidence="3 4">
    <name>unnamed6</name>
</geneLocation>
<dbReference type="InterPro" id="IPR011042">
    <property type="entry name" value="6-blade_b-propeller_TolB-like"/>
</dbReference>
<keyword evidence="1" id="KW-0732">Signal</keyword>
<evidence type="ECO:0000313" key="4">
    <source>
        <dbReference type="Proteomes" id="UP000830401"/>
    </source>
</evidence>
<feature type="domain" description="Glucose/Sorbosone dehydrogenase" evidence="2">
    <location>
        <begin position="31"/>
        <end position="287"/>
    </location>
</feature>
<evidence type="ECO:0000259" key="2">
    <source>
        <dbReference type="Pfam" id="PF07995"/>
    </source>
</evidence>
<evidence type="ECO:0000313" key="3">
    <source>
        <dbReference type="EMBL" id="UOQ69606.1"/>
    </source>
</evidence>
<keyword evidence="3" id="KW-0614">Plasmid</keyword>
<dbReference type="Gene3D" id="2.120.10.30">
    <property type="entry name" value="TolB, C-terminal domain"/>
    <property type="match status" value="1"/>
</dbReference>
<dbReference type="Proteomes" id="UP000830401">
    <property type="component" value="Plasmid unnamed6"/>
</dbReference>
<protein>
    <submittedName>
        <fullName evidence="3">PQQ-dependent sugar dehydrogenase</fullName>
    </submittedName>
</protein>
<keyword evidence="4" id="KW-1185">Reference proteome</keyword>
<reference evidence="3" key="1">
    <citation type="submission" date="2022-04" db="EMBL/GenBank/DDBJ databases">
        <title>Hymenobacter sp. isolated from the air.</title>
        <authorList>
            <person name="Won M."/>
            <person name="Lee C.-M."/>
            <person name="Woen H.-Y."/>
            <person name="Kwon S.-W."/>
        </authorList>
    </citation>
    <scope>NUCLEOTIDE SEQUENCE</scope>
    <source>
        <strain evidence="3">5420S-77</strain>
        <plasmid evidence="3">unnamed6</plasmid>
    </source>
</reference>
<name>A0ABY4GF89_9BACT</name>
<dbReference type="RefSeq" id="WP_245127452.1">
    <property type="nucleotide sequence ID" value="NZ_CP095067.1"/>
</dbReference>
<accession>A0ABY4GF89</accession>
<dbReference type="InterPro" id="IPR012938">
    <property type="entry name" value="Glc/Sorbosone_DH"/>
</dbReference>